<dbReference type="InterPro" id="IPR000008">
    <property type="entry name" value="C2_dom"/>
</dbReference>
<feature type="domain" description="C2" evidence="2">
    <location>
        <begin position="1"/>
        <end position="112"/>
    </location>
</feature>
<dbReference type="AlphaFoldDB" id="A0A9P7FAM7"/>
<sequence>MSQSKELGTLIVVILKARHLHQPSFYKQDPYAQASLSGQTQRTKPEPKGGQHPVWDEEFRFPVLVDPGKDSVNRKLEVSCWKDEPRSEDKLLGKGIVDIESTLKTGEFDDWVPLETSGGARGELYLEMTFYANGPPPLNRRPSKIKQSDRLTRPQSYKPVPPKGGPPSALNPTPRSAQCLITIPFSPRPTVSEDQN</sequence>
<name>A0A9P7FAM7_9AGAM</name>
<feature type="compositionally biased region" description="Basic and acidic residues" evidence="1">
    <location>
        <begin position="43"/>
        <end position="54"/>
    </location>
</feature>
<feature type="region of interest" description="Disordered" evidence="1">
    <location>
        <begin position="32"/>
        <end position="54"/>
    </location>
</feature>
<dbReference type="OrthoDB" id="270970at2759"/>
<evidence type="ECO:0000313" key="3">
    <source>
        <dbReference type="EMBL" id="KAG2110949.1"/>
    </source>
</evidence>
<dbReference type="SUPFAM" id="SSF49562">
    <property type="entry name" value="C2 domain (Calcium/lipid-binding domain, CaLB)"/>
    <property type="match status" value="1"/>
</dbReference>
<evidence type="ECO:0000313" key="4">
    <source>
        <dbReference type="Proteomes" id="UP000823399"/>
    </source>
</evidence>
<dbReference type="SMART" id="SM00239">
    <property type="entry name" value="C2"/>
    <property type="match status" value="1"/>
</dbReference>
<dbReference type="GeneID" id="64701984"/>
<dbReference type="EMBL" id="JABBWM010000019">
    <property type="protein sequence ID" value="KAG2110949.1"/>
    <property type="molecule type" value="Genomic_DNA"/>
</dbReference>
<dbReference type="RefSeq" id="XP_041294423.1">
    <property type="nucleotide sequence ID" value="XM_041439725.1"/>
</dbReference>
<comment type="caution">
    <text evidence="3">The sequence shown here is derived from an EMBL/GenBank/DDBJ whole genome shotgun (WGS) entry which is preliminary data.</text>
</comment>
<dbReference type="Proteomes" id="UP000823399">
    <property type="component" value="Unassembled WGS sequence"/>
</dbReference>
<proteinExistence type="predicted"/>
<dbReference type="InterPro" id="IPR035892">
    <property type="entry name" value="C2_domain_sf"/>
</dbReference>
<organism evidence="3 4">
    <name type="scientific">Suillus discolor</name>
    <dbReference type="NCBI Taxonomy" id="1912936"/>
    <lineage>
        <taxon>Eukaryota</taxon>
        <taxon>Fungi</taxon>
        <taxon>Dikarya</taxon>
        <taxon>Basidiomycota</taxon>
        <taxon>Agaricomycotina</taxon>
        <taxon>Agaricomycetes</taxon>
        <taxon>Agaricomycetidae</taxon>
        <taxon>Boletales</taxon>
        <taxon>Suillineae</taxon>
        <taxon>Suillaceae</taxon>
        <taxon>Suillus</taxon>
    </lineage>
</organism>
<evidence type="ECO:0000256" key="1">
    <source>
        <dbReference type="SAM" id="MobiDB-lite"/>
    </source>
</evidence>
<accession>A0A9P7FAM7</accession>
<protein>
    <submittedName>
        <fullName evidence="3">C2 domain-containing protein</fullName>
    </submittedName>
</protein>
<keyword evidence="4" id="KW-1185">Reference proteome</keyword>
<evidence type="ECO:0000259" key="2">
    <source>
        <dbReference type="PROSITE" id="PS50004"/>
    </source>
</evidence>
<feature type="region of interest" description="Disordered" evidence="1">
    <location>
        <begin position="133"/>
        <end position="177"/>
    </location>
</feature>
<gene>
    <name evidence="3" type="ORF">F5147DRAFT_745056</name>
</gene>
<dbReference type="PANTHER" id="PTHR47052">
    <property type="entry name" value="CONSERVED SERINE PROLINE-RICH PROTEIN (AFU_ORTHOLOGUE AFUA_2G01790)"/>
    <property type="match status" value="1"/>
</dbReference>
<dbReference type="PANTHER" id="PTHR47052:SF3">
    <property type="entry name" value="INGRESSION PROTEIN 1"/>
    <property type="match status" value="1"/>
</dbReference>
<dbReference type="PROSITE" id="PS50004">
    <property type="entry name" value="C2"/>
    <property type="match status" value="1"/>
</dbReference>
<dbReference type="InterPro" id="IPR052981">
    <property type="entry name" value="Ingression_C2_domain"/>
</dbReference>
<reference evidence="3" key="1">
    <citation type="journal article" date="2020" name="New Phytol.">
        <title>Comparative genomics reveals dynamic genome evolution in host specialist ectomycorrhizal fungi.</title>
        <authorList>
            <person name="Lofgren L.A."/>
            <person name="Nguyen N.H."/>
            <person name="Vilgalys R."/>
            <person name="Ruytinx J."/>
            <person name="Liao H.L."/>
            <person name="Branco S."/>
            <person name="Kuo A."/>
            <person name="LaButti K."/>
            <person name="Lipzen A."/>
            <person name="Andreopoulos W."/>
            <person name="Pangilinan J."/>
            <person name="Riley R."/>
            <person name="Hundley H."/>
            <person name="Na H."/>
            <person name="Barry K."/>
            <person name="Grigoriev I.V."/>
            <person name="Stajich J.E."/>
            <person name="Kennedy P.G."/>
        </authorList>
    </citation>
    <scope>NUCLEOTIDE SEQUENCE</scope>
    <source>
        <strain evidence="3">FC423</strain>
    </source>
</reference>
<dbReference type="Pfam" id="PF00168">
    <property type="entry name" value="C2"/>
    <property type="match status" value="1"/>
</dbReference>
<dbReference type="Gene3D" id="2.60.40.150">
    <property type="entry name" value="C2 domain"/>
    <property type="match status" value="1"/>
</dbReference>